<dbReference type="InterPro" id="IPR001734">
    <property type="entry name" value="Na/solute_symporter"/>
</dbReference>
<dbReference type="GO" id="GO:0005886">
    <property type="term" value="C:plasma membrane"/>
    <property type="evidence" value="ECO:0007669"/>
    <property type="project" value="UniProtKB-SubCell"/>
</dbReference>
<feature type="transmembrane region" description="Helical" evidence="12">
    <location>
        <begin position="45"/>
        <end position="66"/>
    </location>
</feature>
<evidence type="ECO:0000256" key="8">
    <source>
        <dbReference type="ARBA" id="ARBA00023065"/>
    </source>
</evidence>
<keyword evidence="7" id="KW-0915">Sodium</keyword>
<feature type="transmembrane region" description="Helical" evidence="12">
    <location>
        <begin position="395"/>
        <end position="418"/>
    </location>
</feature>
<dbReference type="GO" id="GO:0006814">
    <property type="term" value="P:sodium ion transport"/>
    <property type="evidence" value="ECO:0007669"/>
    <property type="project" value="UniProtKB-KW"/>
</dbReference>
<evidence type="ECO:0000256" key="3">
    <source>
        <dbReference type="ARBA" id="ARBA00022448"/>
    </source>
</evidence>
<feature type="transmembrane region" description="Helical" evidence="12">
    <location>
        <begin position="120"/>
        <end position="141"/>
    </location>
</feature>
<keyword evidence="3" id="KW-0813">Transport</keyword>
<dbReference type="PROSITE" id="PS50283">
    <property type="entry name" value="NA_SOLUT_SYMP_3"/>
    <property type="match status" value="1"/>
</dbReference>
<evidence type="ECO:0000256" key="11">
    <source>
        <dbReference type="RuleBase" id="RU362091"/>
    </source>
</evidence>
<keyword evidence="8" id="KW-0406">Ion transport</keyword>
<evidence type="ECO:0000256" key="5">
    <source>
        <dbReference type="ARBA" id="ARBA00022692"/>
    </source>
</evidence>
<dbReference type="InterPro" id="IPR051163">
    <property type="entry name" value="Sodium:Solute_Symporter_SSF"/>
</dbReference>
<feature type="transmembrane region" description="Helical" evidence="12">
    <location>
        <begin position="369"/>
        <end position="389"/>
    </location>
</feature>
<feature type="transmembrane region" description="Helical" evidence="12">
    <location>
        <begin position="230"/>
        <end position="251"/>
    </location>
</feature>
<feature type="transmembrane region" description="Helical" evidence="12">
    <location>
        <begin position="78"/>
        <end position="100"/>
    </location>
</feature>
<organism evidence="13 14">
    <name type="scientific">Pontiella sulfatireligans</name>
    <dbReference type="NCBI Taxonomy" id="2750658"/>
    <lineage>
        <taxon>Bacteria</taxon>
        <taxon>Pseudomonadati</taxon>
        <taxon>Kiritimatiellota</taxon>
        <taxon>Kiritimatiellia</taxon>
        <taxon>Kiritimatiellales</taxon>
        <taxon>Pontiellaceae</taxon>
        <taxon>Pontiella</taxon>
    </lineage>
</organism>
<evidence type="ECO:0000256" key="6">
    <source>
        <dbReference type="ARBA" id="ARBA00022989"/>
    </source>
</evidence>
<keyword evidence="10" id="KW-0739">Sodium transport</keyword>
<dbReference type="PANTHER" id="PTHR42985">
    <property type="entry name" value="SODIUM-COUPLED MONOCARBOXYLATE TRANSPORTER"/>
    <property type="match status" value="1"/>
</dbReference>
<evidence type="ECO:0000313" key="14">
    <source>
        <dbReference type="Proteomes" id="UP000346198"/>
    </source>
</evidence>
<dbReference type="GO" id="GO:0015293">
    <property type="term" value="F:symporter activity"/>
    <property type="evidence" value="ECO:0007669"/>
    <property type="project" value="TreeGrafter"/>
</dbReference>
<name>A0A6C2UR28_9BACT</name>
<comment type="similarity">
    <text evidence="2 11">Belongs to the sodium:solute symporter (SSF) (TC 2.A.21) family.</text>
</comment>
<protein>
    <submittedName>
        <fullName evidence="13">Sodium/glucose cotransporter</fullName>
    </submittedName>
</protein>
<dbReference type="AlphaFoldDB" id="A0A6C2UR28"/>
<sequence length="491" mass="52856">MAPVHFGTLNYAVLAVYLLGMIGVGLFFARKQENTEMFFLGGRKLPWLAVAMSMYASLTSAVTYLGLPGSAYSENISLIIVCIMSPIVAPFILLLFYPLYHRLQVTTSYEYIEQRFGPRARRGVAGLFVLARLGWLGAVVYAPAMAMAVVTGIPLWGCICMMGLLATAYTALGGIAAVVWTDAIQFVILIGGAVWVAVSLTNGVDGGAGAIIQLAGETGRLHIADWKINLFAMSGPVVAFSFFFQLMQDYGTDQVTVQRLMATGSLKKTVKAVAFNACTDFFIIALLLFIGLGLFAFFQDATLPESITPDKMMPFYIIHHLPAGVSGLLITAVFAAAMSSMDSGLNSIATVLINDFKITAHGSRLTDVALARIFTIAIGLFATGVAFYVSTIGSILKAFFSFMGMFGAPVLALFLLGVLTRRGNFAGWTVGLGASIVASLWIQKGTEIHEIYYFPFSFLVAFGTALLASRFFKTELAPVCLTALRDRKNDG</sequence>
<evidence type="ECO:0000256" key="9">
    <source>
        <dbReference type="ARBA" id="ARBA00023136"/>
    </source>
</evidence>
<feature type="transmembrane region" description="Helical" evidence="12">
    <location>
        <begin position="425"/>
        <end position="442"/>
    </location>
</feature>
<keyword evidence="14" id="KW-1185">Reference proteome</keyword>
<keyword evidence="6 12" id="KW-1133">Transmembrane helix</keyword>
<feature type="transmembrane region" description="Helical" evidence="12">
    <location>
        <begin position="179"/>
        <end position="198"/>
    </location>
</feature>
<evidence type="ECO:0000256" key="10">
    <source>
        <dbReference type="ARBA" id="ARBA00023201"/>
    </source>
</evidence>
<proteinExistence type="inferred from homology"/>
<comment type="subcellular location">
    <subcellularLocation>
        <location evidence="1">Cell membrane</location>
        <topology evidence="1">Multi-pass membrane protein</topology>
    </subcellularLocation>
</comment>
<dbReference type="NCBIfam" id="TIGR00813">
    <property type="entry name" value="sss"/>
    <property type="match status" value="1"/>
</dbReference>
<dbReference type="Proteomes" id="UP000346198">
    <property type="component" value="Unassembled WGS sequence"/>
</dbReference>
<reference evidence="13 14" key="1">
    <citation type="submission" date="2019-04" db="EMBL/GenBank/DDBJ databases">
        <authorList>
            <person name="Van Vliet M D."/>
        </authorList>
    </citation>
    <scope>NUCLEOTIDE SEQUENCE [LARGE SCALE GENOMIC DNA]</scope>
    <source>
        <strain evidence="13 14">F21</strain>
    </source>
</reference>
<feature type="transmembrane region" description="Helical" evidence="12">
    <location>
        <begin position="317"/>
        <end position="337"/>
    </location>
</feature>
<dbReference type="PANTHER" id="PTHR42985:SF40">
    <property type="entry name" value="LD47995P-RELATED"/>
    <property type="match status" value="1"/>
</dbReference>
<evidence type="ECO:0000256" key="1">
    <source>
        <dbReference type="ARBA" id="ARBA00004651"/>
    </source>
</evidence>
<dbReference type="InterPro" id="IPR038377">
    <property type="entry name" value="Na/Glc_symporter_sf"/>
</dbReference>
<evidence type="ECO:0000256" key="12">
    <source>
        <dbReference type="SAM" id="Phobius"/>
    </source>
</evidence>
<keyword evidence="9 12" id="KW-0472">Membrane</keyword>
<feature type="transmembrane region" description="Helical" evidence="12">
    <location>
        <begin position="153"/>
        <end position="172"/>
    </location>
</feature>
<feature type="transmembrane region" description="Helical" evidence="12">
    <location>
        <begin position="272"/>
        <end position="297"/>
    </location>
</feature>
<accession>A0A6C2UR28</accession>
<feature type="transmembrane region" description="Helical" evidence="12">
    <location>
        <begin position="12"/>
        <end position="29"/>
    </location>
</feature>
<evidence type="ECO:0000313" key="13">
    <source>
        <dbReference type="EMBL" id="VGO22755.1"/>
    </source>
</evidence>
<dbReference type="Pfam" id="PF00474">
    <property type="entry name" value="SSF"/>
    <property type="match status" value="1"/>
</dbReference>
<keyword evidence="4" id="KW-1003">Cell membrane</keyword>
<evidence type="ECO:0000256" key="7">
    <source>
        <dbReference type="ARBA" id="ARBA00023053"/>
    </source>
</evidence>
<keyword evidence="5 12" id="KW-0812">Transmembrane</keyword>
<evidence type="ECO:0000256" key="4">
    <source>
        <dbReference type="ARBA" id="ARBA00022475"/>
    </source>
</evidence>
<dbReference type="EMBL" id="CAAHFH010000002">
    <property type="protein sequence ID" value="VGO22755.1"/>
    <property type="molecule type" value="Genomic_DNA"/>
</dbReference>
<gene>
    <name evidence="13" type="primary">sglT_16</name>
    <name evidence="13" type="ORF">SCARR_04851</name>
</gene>
<feature type="transmembrane region" description="Helical" evidence="12">
    <location>
        <begin position="454"/>
        <end position="472"/>
    </location>
</feature>
<evidence type="ECO:0000256" key="2">
    <source>
        <dbReference type="ARBA" id="ARBA00006434"/>
    </source>
</evidence>
<dbReference type="Gene3D" id="1.20.1730.10">
    <property type="entry name" value="Sodium/glucose cotransporter"/>
    <property type="match status" value="1"/>
</dbReference>